<evidence type="ECO:0000313" key="2">
    <source>
        <dbReference type="Proteomes" id="UP000799755"/>
    </source>
</evidence>
<reference evidence="1" key="1">
    <citation type="journal article" date="2020" name="Stud. Mycol.">
        <title>101 Dothideomycetes genomes: a test case for predicting lifestyles and emergence of pathogens.</title>
        <authorList>
            <person name="Haridas S."/>
            <person name="Albert R."/>
            <person name="Binder M."/>
            <person name="Bloem J."/>
            <person name="Labutti K."/>
            <person name="Salamov A."/>
            <person name="Andreopoulos B."/>
            <person name="Baker S."/>
            <person name="Barry K."/>
            <person name="Bills G."/>
            <person name="Bluhm B."/>
            <person name="Cannon C."/>
            <person name="Castanera R."/>
            <person name="Culley D."/>
            <person name="Daum C."/>
            <person name="Ezra D."/>
            <person name="Gonzalez J."/>
            <person name="Henrissat B."/>
            <person name="Kuo A."/>
            <person name="Liang C."/>
            <person name="Lipzen A."/>
            <person name="Lutzoni F."/>
            <person name="Magnuson J."/>
            <person name="Mondo S."/>
            <person name="Nolan M."/>
            <person name="Ohm R."/>
            <person name="Pangilinan J."/>
            <person name="Park H.-J."/>
            <person name="Ramirez L."/>
            <person name="Alfaro M."/>
            <person name="Sun H."/>
            <person name="Tritt A."/>
            <person name="Yoshinaga Y."/>
            <person name="Zwiers L.-H."/>
            <person name="Turgeon B."/>
            <person name="Goodwin S."/>
            <person name="Spatafora J."/>
            <person name="Crous P."/>
            <person name="Grigoriev I."/>
        </authorList>
    </citation>
    <scope>NUCLEOTIDE SEQUENCE</scope>
    <source>
        <strain evidence="1">ATCC 200398</strain>
    </source>
</reference>
<gene>
    <name evidence="1" type="ORF">BDR25DRAFT_395764</name>
</gene>
<dbReference type="Proteomes" id="UP000799755">
    <property type="component" value="Unassembled WGS sequence"/>
</dbReference>
<organism evidence="1 2">
    <name type="scientific">Lindgomyces ingoldianus</name>
    <dbReference type="NCBI Taxonomy" id="673940"/>
    <lineage>
        <taxon>Eukaryota</taxon>
        <taxon>Fungi</taxon>
        <taxon>Dikarya</taxon>
        <taxon>Ascomycota</taxon>
        <taxon>Pezizomycotina</taxon>
        <taxon>Dothideomycetes</taxon>
        <taxon>Pleosporomycetidae</taxon>
        <taxon>Pleosporales</taxon>
        <taxon>Lindgomycetaceae</taxon>
        <taxon>Lindgomyces</taxon>
    </lineage>
</organism>
<evidence type="ECO:0000313" key="1">
    <source>
        <dbReference type="EMBL" id="KAF2466222.1"/>
    </source>
</evidence>
<keyword evidence="2" id="KW-1185">Reference proteome</keyword>
<name>A0ACB6QJB3_9PLEO</name>
<proteinExistence type="predicted"/>
<protein>
    <submittedName>
        <fullName evidence="1">Uncharacterized protein</fullName>
    </submittedName>
</protein>
<comment type="caution">
    <text evidence="1">The sequence shown here is derived from an EMBL/GenBank/DDBJ whole genome shotgun (WGS) entry which is preliminary data.</text>
</comment>
<accession>A0ACB6QJB3</accession>
<dbReference type="EMBL" id="MU003525">
    <property type="protein sequence ID" value="KAF2466222.1"/>
    <property type="molecule type" value="Genomic_DNA"/>
</dbReference>
<sequence>MRDMSIQTRSGVESTDGDEAETNESLFELVLVVWNRWGWNTGAEDNCQDAHARNWRDGVKEASAKRFSRNRDVTNAAYRMIPIQGPSVPALHTDATTLELPRMAAVGNLACIQLPFAPSSSRMDRRNSLSCRLCGSRGRDHGRFDQTWFIHLDIHGPGSTIGGTPTKNKAKAHVALKLPRHLSSLPGSPYRLSIHLAAKLCSPIFYPSSSSLIMPRSHSPTSIIGAPQVLLKCARSKNHIRNLRAQVTASASRINNHVCTASPSVSDALNLNLLRFKHQLLSITKSR</sequence>